<dbReference type="Proteomes" id="UP001299235">
    <property type="component" value="Unassembled WGS sequence"/>
</dbReference>
<evidence type="ECO:0000313" key="3">
    <source>
        <dbReference type="Proteomes" id="UP001299235"/>
    </source>
</evidence>
<reference evidence="2 3" key="1">
    <citation type="submission" date="2021-10" db="EMBL/GenBank/DDBJ databases">
        <title>Anaerobic single-cell dispensing facilitates the cultivation of human gut bacteria.</title>
        <authorList>
            <person name="Afrizal A."/>
        </authorList>
    </citation>
    <scope>NUCLEOTIDE SEQUENCE [LARGE SCALE GENOMIC DNA]</scope>
    <source>
        <strain evidence="2 3">CLA-AA-H246</strain>
    </source>
</reference>
<feature type="coiled-coil region" evidence="1">
    <location>
        <begin position="82"/>
        <end position="147"/>
    </location>
</feature>
<keyword evidence="3" id="KW-1185">Reference proteome</keyword>
<evidence type="ECO:0000256" key="1">
    <source>
        <dbReference type="SAM" id="Coils"/>
    </source>
</evidence>
<comment type="caution">
    <text evidence="2">The sequence shown here is derived from an EMBL/GenBank/DDBJ whole genome shotgun (WGS) entry which is preliminary data.</text>
</comment>
<evidence type="ECO:0000313" key="2">
    <source>
        <dbReference type="EMBL" id="MCC2149880.1"/>
    </source>
</evidence>
<accession>A0ABS8EXF2</accession>
<proteinExistence type="predicted"/>
<organism evidence="2 3">
    <name type="scientific">Hominisplanchenecus faecis</name>
    <dbReference type="NCBI Taxonomy" id="2885351"/>
    <lineage>
        <taxon>Bacteria</taxon>
        <taxon>Bacillati</taxon>
        <taxon>Bacillota</taxon>
        <taxon>Clostridia</taxon>
        <taxon>Lachnospirales</taxon>
        <taxon>Lachnospiraceae</taxon>
        <taxon>Hominisplanchenecus</taxon>
    </lineage>
</organism>
<dbReference type="EMBL" id="JAJEQE010000045">
    <property type="protein sequence ID" value="MCC2149880.1"/>
    <property type="molecule type" value="Genomic_DNA"/>
</dbReference>
<gene>
    <name evidence="2" type="ORF">LKD42_11555</name>
</gene>
<protein>
    <submittedName>
        <fullName evidence="2">Uncharacterized protein</fullName>
    </submittedName>
</protein>
<name>A0ABS8EXF2_9FIRM</name>
<sequence length="206" mass="24055">MAKNKNVSLTGEQFMMLLNGISSRNDKSLNLTEEWSKVVDDPEILSALTNQVQRWLDNEYAKRMKEMTKSYEVQVHAQNKSLRKMQHKVDSMEAKMQMMAREVKNNARIIQKDGDRISEVLNLKDKIKESRKNYKQLEEEVQAISKFLKQLTFRMHIAIPGDSLKKATKKLKRLGNPYYYATSSKKATMLPDFLQSEIVDTDYREV</sequence>
<keyword evidence="1" id="KW-0175">Coiled coil</keyword>